<feature type="transmembrane region" description="Helical" evidence="1">
    <location>
        <begin position="6"/>
        <end position="25"/>
    </location>
</feature>
<dbReference type="AlphaFoldDB" id="C0K083"/>
<dbReference type="EMBL" id="FJ529694">
    <property type="protein sequence ID" value="ACM91113.1"/>
    <property type="molecule type" value="Genomic_DNA"/>
</dbReference>
<dbReference type="Gene3D" id="3.60.21.10">
    <property type="match status" value="1"/>
</dbReference>
<keyword evidence="1" id="KW-0472">Membrane</keyword>
<keyword evidence="1" id="KW-0812">Transmembrane</keyword>
<evidence type="ECO:0000313" key="3">
    <source>
        <dbReference type="EMBL" id="ACM91113.1"/>
    </source>
</evidence>
<dbReference type="PANTHER" id="PTHR31302:SF0">
    <property type="entry name" value="TRANSMEMBRANE PROTEIN WITH METALLOPHOSPHOESTERASE DOMAIN"/>
    <property type="match status" value="1"/>
</dbReference>
<dbReference type="SUPFAM" id="SSF56300">
    <property type="entry name" value="Metallo-dependent phosphatases"/>
    <property type="match status" value="1"/>
</dbReference>
<feature type="transmembrane region" description="Helical" evidence="1">
    <location>
        <begin position="37"/>
        <end position="56"/>
    </location>
</feature>
<dbReference type="InterPro" id="IPR004843">
    <property type="entry name" value="Calcineurin-like_PHP"/>
</dbReference>
<dbReference type="GO" id="GO:0016787">
    <property type="term" value="F:hydrolase activity"/>
    <property type="evidence" value="ECO:0007669"/>
    <property type="project" value="InterPro"/>
</dbReference>
<proteinExistence type="predicted"/>
<evidence type="ECO:0000259" key="2">
    <source>
        <dbReference type="Pfam" id="PF00149"/>
    </source>
</evidence>
<evidence type="ECO:0000256" key="1">
    <source>
        <dbReference type="SAM" id="Phobius"/>
    </source>
</evidence>
<dbReference type="Pfam" id="PF00149">
    <property type="entry name" value="Metallophos"/>
    <property type="match status" value="1"/>
</dbReference>
<accession>C0K083</accession>
<keyword evidence="1" id="KW-1133">Transmembrane helix</keyword>
<sequence>MLRFWIIVFLVLGTVLGLSFWAMGTVLPARWLARGRWITAAFDIVSIALFFALIRWHSGVPEAVLRTAMIAFSMYWMAKLVLIVLAALVSLARSVHHAVFVFGDTPQDMERRQLLKGAAILPAALAAGVYGGTEGRTGLVLREFAVPVSGIDGKLDGFRIAQLSDIHLGLFFSLEEWRELLEQTAATKADALAVTGDLFDDDDMNAEAAAILDEYVPRFPKGIWFCFGNHEHFRNISKTREALARTRIHVLCDGSEQVIDGARPLWFTGVDYPRSRSVFKLDGAASLQTAMKDVPANAVKVLLAHHPDFFDGAAEQGVELVLSGHTHGGQIGFLGVPIVPPVFKYMRGVYHVGPTMGYVHSGNGSWFPYRLGCPPEIAVFTIRKSET</sequence>
<organism evidence="3">
    <name type="scientific">uncultured bacterium Rlip2</name>
    <dbReference type="NCBI Taxonomy" id="581115"/>
    <lineage>
        <taxon>Bacteria</taxon>
        <taxon>environmental samples</taxon>
    </lineage>
</organism>
<reference evidence="3" key="1">
    <citation type="journal article" date="2009" name="Biochem. Biophys. Res. Commun.">
        <title>Isolation and biochemical characterization of two lipases from a metagenomic library of China Holstein cow rumen.</title>
        <authorList>
            <person name="Liu K."/>
            <person name="Wang J."/>
            <person name="Bu D."/>
            <person name="Zhao S."/>
            <person name="McSweeney C."/>
            <person name="Yu P."/>
            <person name="Li D."/>
        </authorList>
    </citation>
    <scope>NUCLEOTIDE SEQUENCE</scope>
</reference>
<dbReference type="InterPro" id="IPR051158">
    <property type="entry name" value="Metallophosphoesterase_sf"/>
</dbReference>
<protein>
    <submittedName>
        <fullName evidence="3">Metallophosphoesterase</fullName>
    </submittedName>
</protein>
<name>C0K083_9BACT</name>
<feature type="domain" description="Calcineurin-like phosphoesterase" evidence="2">
    <location>
        <begin position="158"/>
        <end position="328"/>
    </location>
</feature>
<feature type="transmembrane region" description="Helical" evidence="1">
    <location>
        <begin position="68"/>
        <end position="92"/>
    </location>
</feature>
<dbReference type="PANTHER" id="PTHR31302">
    <property type="entry name" value="TRANSMEMBRANE PROTEIN WITH METALLOPHOSPHOESTERASE DOMAIN-RELATED"/>
    <property type="match status" value="1"/>
</dbReference>
<dbReference type="InterPro" id="IPR029052">
    <property type="entry name" value="Metallo-depent_PP-like"/>
</dbReference>